<sequence length="189" mass="21012">MKLILVDIHDLDDDHELGGQDLPNRVRVKVEGATVEEAVGACMSVNDGQLNDLGAFNVQACAQPGHDGQLEFLSFAGRREIEEYFGAPKSPEQLQRERFWRSAYIRNVGELRAALAGLPDDFPLIHTAEYTNREGLHLSAAQWCFSRADGSAVHHDPVWSLRIGDVSPSHWEKIVAGTWRDTIPAVEEV</sequence>
<keyword evidence="1" id="KW-0614">Plasmid</keyword>
<dbReference type="RefSeq" id="WP_017362350.1">
    <property type="nucleotide sequence ID" value="NZ_CP013125.1"/>
</dbReference>
<proteinExistence type="predicted"/>
<geneLocation type="plasmid" evidence="2"/>
<dbReference type="EMBL" id="CP013125">
    <property type="protein sequence ID" value="ALN21815.1"/>
    <property type="molecule type" value="Genomic_DNA"/>
</dbReference>
<name>A0ABM5W3N5_ECTME</name>
<gene>
    <name evidence="1" type="ORF">DW68_024360</name>
</gene>
<accession>A0ABM5W3N5</accession>
<evidence type="ECO:0000313" key="2">
    <source>
        <dbReference type="Proteomes" id="UP000028530"/>
    </source>
</evidence>
<reference evidence="1 2" key="1">
    <citation type="submission" date="2015-11" db="EMBL/GenBank/DDBJ databases">
        <authorList>
            <person name="Chong T.M."/>
            <person name="Chan K.G."/>
            <person name="Dessaux Y."/>
        </authorList>
    </citation>
    <scope>NUCLEOTIDE SEQUENCE [LARGE SCALE GENOMIC DNA]</scope>
    <source>
        <strain evidence="1 2">S5.2</strain>
        <plasmid evidence="2">Plasmid</plasmid>
    </source>
</reference>
<organism evidence="1 2">
    <name type="scientific">Ectopseudomonas mendocina S5.2</name>
    <dbReference type="NCBI Taxonomy" id="1225174"/>
    <lineage>
        <taxon>Bacteria</taxon>
        <taxon>Pseudomonadati</taxon>
        <taxon>Pseudomonadota</taxon>
        <taxon>Gammaproteobacteria</taxon>
        <taxon>Pseudomonadales</taxon>
        <taxon>Pseudomonadaceae</taxon>
        <taxon>Ectopseudomonas</taxon>
    </lineage>
</organism>
<evidence type="ECO:0000313" key="1">
    <source>
        <dbReference type="EMBL" id="ALN21815.1"/>
    </source>
</evidence>
<keyword evidence="2" id="KW-1185">Reference proteome</keyword>
<protein>
    <submittedName>
        <fullName evidence="1">Uncharacterized protein</fullName>
    </submittedName>
</protein>
<dbReference type="GeneID" id="57609021"/>
<dbReference type="Proteomes" id="UP000028530">
    <property type="component" value="Plasmid pPME5"/>
</dbReference>